<reference evidence="4" key="3">
    <citation type="submission" date="2025-04" db="UniProtKB">
        <authorList>
            <consortium name="RefSeq"/>
        </authorList>
    </citation>
    <scope>IDENTIFICATION</scope>
    <source>
        <strain evidence="4">CBS 304.34</strain>
    </source>
</reference>
<evidence type="ECO:0000313" key="4">
    <source>
        <dbReference type="RefSeq" id="XP_033574049.1"/>
    </source>
</evidence>
<organism evidence="2">
    <name type="scientific">Mytilinidion resinicola</name>
    <dbReference type="NCBI Taxonomy" id="574789"/>
    <lineage>
        <taxon>Eukaryota</taxon>
        <taxon>Fungi</taxon>
        <taxon>Dikarya</taxon>
        <taxon>Ascomycota</taxon>
        <taxon>Pezizomycotina</taxon>
        <taxon>Dothideomycetes</taxon>
        <taxon>Pleosporomycetidae</taxon>
        <taxon>Mytilinidiales</taxon>
        <taxon>Mytilinidiaceae</taxon>
        <taxon>Mytilinidion</taxon>
    </lineage>
</organism>
<dbReference type="Pfam" id="PF09994">
    <property type="entry name" value="T6SS_Tle1-like_cat"/>
    <property type="match status" value="1"/>
</dbReference>
<dbReference type="EMBL" id="MU003705">
    <property type="protein sequence ID" value="KAF2807085.1"/>
    <property type="molecule type" value="Genomic_DNA"/>
</dbReference>
<accession>A0A6A6YGB8</accession>
<dbReference type="GeneID" id="54467465"/>
<dbReference type="InterPro" id="IPR029058">
    <property type="entry name" value="AB_hydrolase_fold"/>
</dbReference>
<proteinExistence type="predicted"/>
<evidence type="ECO:0000259" key="1">
    <source>
        <dbReference type="Pfam" id="PF09994"/>
    </source>
</evidence>
<evidence type="ECO:0000313" key="2">
    <source>
        <dbReference type="EMBL" id="KAF2807085.1"/>
    </source>
</evidence>
<reference evidence="2 4" key="1">
    <citation type="journal article" date="2020" name="Stud. Mycol.">
        <title>101 Dothideomycetes genomes: a test case for predicting lifestyles and emergence of pathogens.</title>
        <authorList>
            <person name="Haridas S."/>
            <person name="Albert R."/>
            <person name="Binder M."/>
            <person name="Bloem J."/>
            <person name="Labutti K."/>
            <person name="Salamov A."/>
            <person name="Andreopoulos B."/>
            <person name="Baker S."/>
            <person name="Barry K."/>
            <person name="Bills G."/>
            <person name="Bluhm B."/>
            <person name="Cannon C."/>
            <person name="Castanera R."/>
            <person name="Culley D."/>
            <person name="Daum C."/>
            <person name="Ezra D."/>
            <person name="Gonzalez J."/>
            <person name="Henrissat B."/>
            <person name="Kuo A."/>
            <person name="Liang C."/>
            <person name="Lipzen A."/>
            <person name="Lutzoni F."/>
            <person name="Magnuson J."/>
            <person name="Mondo S."/>
            <person name="Nolan M."/>
            <person name="Ohm R."/>
            <person name="Pangilinan J."/>
            <person name="Park H.-J."/>
            <person name="Ramirez L."/>
            <person name="Alfaro M."/>
            <person name="Sun H."/>
            <person name="Tritt A."/>
            <person name="Yoshinaga Y."/>
            <person name="Zwiers L.-H."/>
            <person name="Turgeon B."/>
            <person name="Goodwin S."/>
            <person name="Spatafora J."/>
            <person name="Crous P."/>
            <person name="Grigoriev I."/>
        </authorList>
    </citation>
    <scope>NUCLEOTIDE SEQUENCE</scope>
    <source>
        <strain evidence="2 4">CBS 304.34</strain>
    </source>
</reference>
<dbReference type="OrthoDB" id="3057168at2759"/>
<keyword evidence="3" id="KW-1185">Reference proteome</keyword>
<dbReference type="SUPFAM" id="SSF53474">
    <property type="entry name" value="alpha/beta-Hydrolases"/>
    <property type="match status" value="1"/>
</dbReference>
<sequence>MAPQTPSPLKDRSQKRLIVLCDGTWQDSTSDSQTAAPTNVTRFARALSKYAPNPSSPSIQQIVYYQKGVGASPLSRLLGGAAGIGISANVREAYGFLANNYDAGDAIYFVGFSRGAYTARAVAGLVAACGLLTKKGMDSFPELYNLYYKEQETDARTTEAEKKAYGEKQAQFLKTLTENGLLEPAAAGAIEAVAVWDTVAFDPTWFSMTWVARLLGIEPERLEFRNAELSPKIRYGFHALALDETRNAFRPTLWQMPKVPPSANGGAGDEETWRLREMTQCWFSGKHSDVGGGYSQRWLSDITLAWMVAQCESRGLLAFDREYLLDLELPLTEEVEKYWGTEKGETSSDEKGFAWLVDKASRNLPLVSGYRRPMSLTDTNETIHCSIEDRHLGNNTGSKDAVRWPCGPLTGDRDGGKWEVKGKVKAYLAEAKSDELEQTFRGRIRAPVNSCVEDLHLRN</sequence>
<protein>
    <recommendedName>
        <fullName evidence="1">T6SS Phospholipase effector Tle1-like catalytic domain-containing protein</fullName>
    </recommendedName>
</protein>
<feature type="domain" description="T6SS Phospholipase effector Tle1-like catalytic" evidence="1">
    <location>
        <begin position="15"/>
        <end position="310"/>
    </location>
</feature>
<dbReference type="AlphaFoldDB" id="A0A6A6YGB8"/>
<dbReference type="PANTHER" id="PTHR33840">
    <property type="match status" value="1"/>
</dbReference>
<evidence type="ECO:0000313" key="3">
    <source>
        <dbReference type="Proteomes" id="UP000504636"/>
    </source>
</evidence>
<dbReference type="PANTHER" id="PTHR33840:SF1">
    <property type="entry name" value="TLE1 PHOSPHOLIPASE DOMAIN-CONTAINING PROTEIN"/>
    <property type="match status" value="1"/>
</dbReference>
<reference evidence="4" key="2">
    <citation type="submission" date="2020-04" db="EMBL/GenBank/DDBJ databases">
        <authorList>
            <consortium name="NCBI Genome Project"/>
        </authorList>
    </citation>
    <scope>NUCLEOTIDE SEQUENCE</scope>
    <source>
        <strain evidence="4">CBS 304.34</strain>
    </source>
</reference>
<name>A0A6A6YGB8_9PEZI</name>
<dbReference type="InterPro" id="IPR018712">
    <property type="entry name" value="Tle1-like_cat"/>
</dbReference>
<dbReference type="Proteomes" id="UP000504636">
    <property type="component" value="Unplaced"/>
</dbReference>
<dbReference type="RefSeq" id="XP_033574049.1">
    <property type="nucleotide sequence ID" value="XM_033726572.1"/>
</dbReference>
<gene>
    <name evidence="2 4" type="ORF">BDZ99DRAFT_536163</name>
</gene>